<dbReference type="Proteomes" id="UP000677228">
    <property type="component" value="Unassembled WGS sequence"/>
</dbReference>
<dbReference type="GO" id="GO:0008270">
    <property type="term" value="F:zinc ion binding"/>
    <property type="evidence" value="ECO:0007669"/>
    <property type="project" value="UniProtKB-KW"/>
</dbReference>
<gene>
    <name evidence="3" type="ORF">OVA965_LOCUS39277</name>
    <name evidence="4" type="ORF">TMI583_LOCUS40562</name>
</gene>
<dbReference type="GO" id="GO:0043161">
    <property type="term" value="P:proteasome-mediated ubiquitin-dependent protein catabolic process"/>
    <property type="evidence" value="ECO:0007669"/>
    <property type="project" value="TreeGrafter"/>
</dbReference>
<dbReference type="SUPFAM" id="SSF101898">
    <property type="entry name" value="NHL repeat"/>
    <property type="match status" value="1"/>
</dbReference>
<feature type="repeat" description="NHL" evidence="2">
    <location>
        <begin position="146"/>
        <end position="185"/>
    </location>
</feature>
<evidence type="ECO:0000313" key="5">
    <source>
        <dbReference type="Proteomes" id="UP000682733"/>
    </source>
</evidence>
<proteinExistence type="predicted"/>
<accession>A0A8S2UM12</accession>
<dbReference type="InterPro" id="IPR011042">
    <property type="entry name" value="6-blade_b-propeller_TolB-like"/>
</dbReference>
<dbReference type="EMBL" id="CAJNOK010040382">
    <property type="protein sequence ID" value="CAF1550713.1"/>
    <property type="molecule type" value="Genomic_DNA"/>
</dbReference>
<sequence>MSSPIGGITLDEKEEFLYLSHYQYGSVTRHRKDGKDEGEHTVAGGYDRGIVRPQGLADGIGMRIVKWPKNSKQGKVIARGEEYNVFGVITVGKEKTGGNVWLKEPTDVLVHTPSGAILVVDQANHRVIRFQEGDAFGHGEIVAGGHGKGNDATQLARPYNVALDSHGNLFVSDWDNHRIQMFARL</sequence>
<dbReference type="PANTHER" id="PTHR24104:SF25">
    <property type="entry name" value="PROTEIN LIN-41"/>
    <property type="match status" value="1"/>
</dbReference>
<dbReference type="Pfam" id="PF01436">
    <property type="entry name" value="NHL"/>
    <property type="match status" value="1"/>
</dbReference>
<dbReference type="InterPro" id="IPR001258">
    <property type="entry name" value="NHL_repeat"/>
</dbReference>
<comment type="caution">
    <text evidence="4">The sequence shown here is derived from an EMBL/GenBank/DDBJ whole genome shotgun (WGS) entry which is preliminary data.</text>
</comment>
<dbReference type="Gene3D" id="2.120.10.30">
    <property type="entry name" value="TolB, C-terminal domain"/>
    <property type="match status" value="1"/>
</dbReference>
<evidence type="ECO:0000256" key="1">
    <source>
        <dbReference type="ARBA" id="ARBA00022737"/>
    </source>
</evidence>
<dbReference type="PANTHER" id="PTHR24104">
    <property type="entry name" value="E3 UBIQUITIN-PROTEIN LIGASE NHLRC1-RELATED"/>
    <property type="match status" value="1"/>
</dbReference>
<name>A0A8S2UM12_9BILA</name>
<organism evidence="4 5">
    <name type="scientific">Didymodactylos carnosus</name>
    <dbReference type="NCBI Taxonomy" id="1234261"/>
    <lineage>
        <taxon>Eukaryota</taxon>
        <taxon>Metazoa</taxon>
        <taxon>Spiralia</taxon>
        <taxon>Gnathifera</taxon>
        <taxon>Rotifera</taxon>
        <taxon>Eurotatoria</taxon>
        <taxon>Bdelloidea</taxon>
        <taxon>Philodinida</taxon>
        <taxon>Philodinidae</taxon>
        <taxon>Didymodactylos</taxon>
    </lineage>
</organism>
<evidence type="ECO:0000313" key="3">
    <source>
        <dbReference type="EMBL" id="CAF1550713.1"/>
    </source>
</evidence>
<dbReference type="GO" id="GO:0000209">
    <property type="term" value="P:protein polyubiquitination"/>
    <property type="evidence" value="ECO:0007669"/>
    <property type="project" value="TreeGrafter"/>
</dbReference>
<dbReference type="InterPro" id="IPR050952">
    <property type="entry name" value="TRIM-NHL_E3_ligases"/>
</dbReference>
<keyword evidence="1" id="KW-0677">Repeat</keyword>
<evidence type="ECO:0000313" key="4">
    <source>
        <dbReference type="EMBL" id="CAF4340802.1"/>
    </source>
</evidence>
<dbReference type="Proteomes" id="UP000682733">
    <property type="component" value="Unassembled WGS sequence"/>
</dbReference>
<dbReference type="PROSITE" id="PS51125">
    <property type="entry name" value="NHL"/>
    <property type="match status" value="1"/>
</dbReference>
<protein>
    <submittedName>
        <fullName evidence="4">Uncharacterized protein</fullName>
    </submittedName>
</protein>
<dbReference type="AlphaFoldDB" id="A0A8S2UM12"/>
<dbReference type="GO" id="GO:0061630">
    <property type="term" value="F:ubiquitin protein ligase activity"/>
    <property type="evidence" value="ECO:0007669"/>
    <property type="project" value="TreeGrafter"/>
</dbReference>
<reference evidence="4" key="1">
    <citation type="submission" date="2021-02" db="EMBL/GenBank/DDBJ databases">
        <authorList>
            <person name="Nowell W R."/>
        </authorList>
    </citation>
    <scope>NUCLEOTIDE SEQUENCE</scope>
</reference>
<evidence type="ECO:0000256" key="2">
    <source>
        <dbReference type="PROSITE-ProRule" id="PRU00504"/>
    </source>
</evidence>
<dbReference type="EMBL" id="CAJOBA010062844">
    <property type="protein sequence ID" value="CAF4340802.1"/>
    <property type="molecule type" value="Genomic_DNA"/>
</dbReference>